<evidence type="ECO:0000259" key="8">
    <source>
        <dbReference type="PROSITE" id="PS51820"/>
    </source>
</evidence>
<dbReference type="InterPro" id="IPR036737">
    <property type="entry name" value="OmpA-like_sf"/>
</dbReference>
<evidence type="ECO:0000259" key="7">
    <source>
        <dbReference type="PROSITE" id="PS51123"/>
    </source>
</evidence>
<accession>A0A7Y0FM90</accession>
<sequence length="377" mass="41912">MRRIIVSCLISGLATLGPVAAHAQAVGDGLRGAYYDGMNFEHFIGARLDRTIDFYWPNEQPMRGVPAEQFTVRWTGWLVPPTTGHYVLHLAVDDGARLWLDGQQVLDEWRGQPLSYFDVPLELEAGHPYRLRLDYCQYSLSARALLIWERPRHTETLSSWRNLWGLTEAPIPFTKRIQETIPTRYLFSHMPAPPKLTVALANVAVVAKQPLPPALLVTAPAPAPPSSARPPRIALKPRVVARRHRTPVASSPRRADTLAAHLARGQALTLRALYFEQGKADLPAPVQASLDTLAQALGHYPRLRLEVQGHTDNQGDPELNRQLSQRRAEAVCQYLAARGVATARLQPLGLGGTQPVADNNLPAERPRNRRVVLRPLP</sequence>
<dbReference type="RefSeq" id="WP_169530901.1">
    <property type="nucleotide sequence ID" value="NZ_JABBGH010000001.1"/>
</dbReference>
<dbReference type="PROSITE" id="PS51123">
    <property type="entry name" value="OMPA_2"/>
    <property type="match status" value="1"/>
</dbReference>
<dbReference type="SUPFAM" id="SSF103088">
    <property type="entry name" value="OmpA-like"/>
    <property type="match status" value="1"/>
</dbReference>
<comment type="caution">
    <text evidence="9">The sequence shown here is derived from an EMBL/GenBank/DDBJ whole genome shotgun (WGS) entry which is preliminary data.</text>
</comment>
<evidence type="ECO:0000256" key="3">
    <source>
        <dbReference type="ARBA" id="ARBA00023237"/>
    </source>
</evidence>
<dbReference type="PRINTS" id="PR01021">
    <property type="entry name" value="OMPADOMAIN"/>
</dbReference>
<feature type="domain" description="OmpA-like" evidence="7">
    <location>
        <begin position="262"/>
        <end position="377"/>
    </location>
</feature>
<protein>
    <submittedName>
        <fullName evidence="9">OmpA family protein</fullName>
    </submittedName>
</protein>
<name>A0A7Y0FM90_9BACT</name>
<dbReference type="PROSITE" id="PS51820">
    <property type="entry name" value="PA14"/>
    <property type="match status" value="1"/>
</dbReference>
<feature type="domain" description="PA14" evidence="8">
    <location>
        <begin position="25"/>
        <end position="162"/>
    </location>
</feature>
<evidence type="ECO:0000256" key="2">
    <source>
        <dbReference type="ARBA" id="ARBA00023136"/>
    </source>
</evidence>
<keyword evidence="6" id="KW-0732">Signal</keyword>
<dbReference type="Pfam" id="PF00691">
    <property type="entry name" value="OmpA"/>
    <property type="match status" value="1"/>
</dbReference>
<keyword evidence="2 4" id="KW-0472">Membrane</keyword>
<dbReference type="AlphaFoldDB" id="A0A7Y0FM90"/>
<feature type="compositionally biased region" description="Basic residues" evidence="5">
    <location>
        <begin position="367"/>
        <end position="377"/>
    </location>
</feature>
<reference evidence="9 10" key="1">
    <citation type="submission" date="2020-04" db="EMBL/GenBank/DDBJ databases">
        <title>Hymenobacter polaris sp. nov., isolated from Arctic soil.</title>
        <authorList>
            <person name="Dahal R.H."/>
        </authorList>
    </citation>
    <scope>NUCLEOTIDE SEQUENCE [LARGE SCALE GENOMIC DNA]</scope>
    <source>
        <strain evidence="9 10">RP-2-7</strain>
    </source>
</reference>
<dbReference type="CDD" id="cd07185">
    <property type="entry name" value="OmpA_C-like"/>
    <property type="match status" value="1"/>
</dbReference>
<gene>
    <name evidence="9" type="ORF">HHL22_10360</name>
</gene>
<evidence type="ECO:0000313" key="10">
    <source>
        <dbReference type="Proteomes" id="UP000559626"/>
    </source>
</evidence>
<dbReference type="InterPro" id="IPR006664">
    <property type="entry name" value="OMP_bac"/>
</dbReference>
<feature type="region of interest" description="Disordered" evidence="5">
    <location>
        <begin position="350"/>
        <end position="377"/>
    </location>
</feature>
<dbReference type="Gene3D" id="3.30.1330.60">
    <property type="entry name" value="OmpA-like domain"/>
    <property type="match status" value="1"/>
</dbReference>
<dbReference type="InterPro" id="IPR037524">
    <property type="entry name" value="PA14/GLEYA"/>
</dbReference>
<keyword evidence="3" id="KW-0998">Cell outer membrane</keyword>
<dbReference type="EMBL" id="JABBGH010000001">
    <property type="protein sequence ID" value="NML65608.1"/>
    <property type="molecule type" value="Genomic_DNA"/>
</dbReference>
<feature type="signal peptide" evidence="6">
    <location>
        <begin position="1"/>
        <end position="23"/>
    </location>
</feature>
<dbReference type="SUPFAM" id="SSF56988">
    <property type="entry name" value="Anthrax protective antigen"/>
    <property type="match status" value="1"/>
</dbReference>
<dbReference type="PANTHER" id="PTHR30329:SF21">
    <property type="entry name" value="LIPOPROTEIN YIAD-RELATED"/>
    <property type="match status" value="1"/>
</dbReference>
<proteinExistence type="predicted"/>
<dbReference type="InterPro" id="IPR050330">
    <property type="entry name" value="Bact_OuterMem_StrucFunc"/>
</dbReference>
<evidence type="ECO:0000256" key="1">
    <source>
        <dbReference type="ARBA" id="ARBA00004442"/>
    </source>
</evidence>
<dbReference type="GO" id="GO:0009279">
    <property type="term" value="C:cell outer membrane"/>
    <property type="evidence" value="ECO:0007669"/>
    <property type="project" value="UniProtKB-SubCell"/>
</dbReference>
<evidence type="ECO:0000256" key="5">
    <source>
        <dbReference type="SAM" id="MobiDB-lite"/>
    </source>
</evidence>
<feature type="chain" id="PRO_5031365127" evidence="6">
    <location>
        <begin position="24"/>
        <end position="377"/>
    </location>
</feature>
<dbReference type="InterPro" id="IPR011658">
    <property type="entry name" value="PA14_dom"/>
</dbReference>
<dbReference type="Proteomes" id="UP000559626">
    <property type="component" value="Unassembled WGS sequence"/>
</dbReference>
<comment type="subcellular location">
    <subcellularLocation>
        <location evidence="1">Cell outer membrane</location>
    </subcellularLocation>
</comment>
<evidence type="ECO:0000256" key="4">
    <source>
        <dbReference type="PROSITE-ProRule" id="PRU00473"/>
    </source>
</evidence>
<dbReference type="Gene3D" id="3.90.182.10">
    <property type="entry name" value="Toxin - Anthrax Protective Antigen,domain 1"/>
    <property type="match status" value="1"/>
</dbReference>
<evidence type="ECO:0000256" key="6">
    <source>
        <dbReference type="SAM" id="SignalP"/>
    </source>
</evidence>
<organism evidence="9 10">
    <name type="scientific">Hymenobacter polaris</name>
    <dbReference type="NCBI Taxonomy" id="2682546"/>
    <lineage>
        <taxon>Bacteria</taxon>
        <taxon>Pseudomonadati</taxon>
        <taxon>Bacteroidota</taxon>
        <taxon>Cytophagia</taxon>
        <taxon>Cytophagales</taxon>
        <taxon>Hymenobacteraceae</taxon>
        <taxon>Hymenobacter</taxon>
    </lineage>
</organism>
<dbReference type="InterPro" id="IPR006665">
    <property type="entry name" value="OmpA-like"/>
</dbReference>
<dbReference type="PRINTS" id="PR01023">
    <property type="entry name" value="NAFLGMOTY"/>
</dbReference>
<dbReference type="SMART" id="SM00758">
    <property type="entry name" value="PA14"/>
    <property type="match status" value="1"/>
</dbReference>
<dbReference type="PANTHER" id="PTHR30329">
    <property type="entry name" value="STATOR ELEMENT OF FLAGELLAR MOTOR COMPLEX"/>
    <property type="match status" value="1"/>
</dbReference>
<keyword evidence="10" id="KW-1185">Reference proteome</keyword>
<evidence type="ECO:0000313" key="9">
    <source>
        <dbReference type="EMBL" id="NML65608.1"/>
    </source>
</evidence>
<dbReference type="Pfam" id="PF07691">
    <property type="entry name" value="PA14"/>
    <property type="match status" value="1"/>
</dbReference>